<feature type="domain" description="SGNH" evidence="3">
    <location>
        <begin position="440"/>
        <end position="661"/>
    </location>
</feature>
<reference evidence="4 5" key="1">
    <citation type="submission" date="2021-06" db="EMBL/GenBank/DDBJ databases">
        <title>Updating the genus Pseudomonas: Description of 43 new species and partition of the Pseudomonas putida group.</title>
        <authorList>
            <person name="Girard L."/>
            <person name="Lood C."/>
            <person name="Vandamme P."/>
            <person name="Rokni-Zadeh H."/>
            <person name="Van Noort V."/>
            <person name="Hofte M."/>
            <person name="Lavigne R."/>
            <person name="De Mot R."/>
        </authorList>
    </citation>
    <scope>NUCLEOTIDE SEQUENCE [LARGE SCALE GENOMIC DNA]</scope>
    <source>
        <strain evidence="4 5">COR58</strain>
    </source>
</reference>
<dbReference type="Pfam" id="PF19040">
    <property type="entry name" value="SGNH"/>
    <property type="match status" value="1"/>
</dbReference>
<gene>
    <name evidence="4" type="ORF">KVG96_05355</name>
</gene>
<evidence type="ECO:0000313" key="5">
    <source>
        <dbReference type="Proteomes" id="UP000765224"/>
    </source>
</evidence>
<accession>A0ABS6PA77</accession>
<feature type="transmembrane region" description="Helical" evidence="1">
    <location>
        <begin position="183"/>
        <end position="200"/>
    </location>
</feature>
<feature type="transmembrane region" description="Helical" evidence="1">
    <location>
        <begin position="31"/>
        <end position="47"/>
    </location>
</feature>
<comment type="caution">
    <text evidence="4">The sequence shown here is derived from an EMBL/GenBank/DDBJ whole genome shotgun (WGS) entry which is preliminary data.</text>
</comment>
<protein>
    <submittedName>
        <fullName evidence="4">Acyltransferase</fullName>
    </submittedName>
</protein>
<proteinExistence type="predicted"/>
<dbReference type="InterPro" id="IPR050879">
    <property type="entry name" value="Acyltransferase_3"/>
</dbReference>
<feature type="transmembrane region" description="Helical" evidence="1">
    <location>
        <begin position="373"/>
        <end position="395"/>
    </location>
</feature>
<keyword evidence="4" id="KW-0012">Acyltransferase</keyword>
<feature type="transmembrane region" description="Helical" evidence="1">
    <location>
        <begin position="220"/>
        <end position="237"/>
    </location>
</feature>
<dbReference type="PANTHER" id="PTHR23028:SF53">
    <property type="entry name" value="ACYL_TRANSF_3 DOMAIN-CONTAINING PROTEIN"/>
    <property type="match status" value="1"/>
</dbReference>
<keyword evidence="1" id="KW-0472">Membrane</keyword>
<dbReference type="EMBL" id="JAHSTS010000001">
    <property type="protein sequence ID" value="MBV4457373.1"/>
    <property type="molecule type" value="Genomic_DNA"/>
</dbReference>
<evidence type="ECO:0000259" key="2">
    <source>
        <dbReference type="Pfam" id="PF01757"/>
    </source>
</evidence>
<evidence type="ECO:0000256" key="1">
    <source>
        <dbReference type="SAM" id="Phobius"/>
    </source>
</evidence>
<feature type="transmembrane region" description="Helical" evidence="1">
    <location>
        <begin position="342"/>
        <end position="361"/>
    </location>
</feature>
<feature type="transmembrane region" description="Helical" evidence="1">
    <location>
        <begin position="310"/>
        <end position="330"/>
    </location>
</feature>
<dbReference type="PANTHER" id="PTHR23028">
    <property type="entry name" value="ACETYLTRANSFERASE"/>
    <property type="match status" value="1"/>
</dbReference>
<evidence type="ECO:0000259" key="3">
    <source>
        <dbReference type="Pfam" id="PF19040"/>
    </source>
</evidence>
<feature type="transmembrane region" description="Helical" evidence="1">
    <location>
        <begin position="53"/>
        <end position="73"/>
    </location>
</feature>
<organism evidence="4 5">
    <name type="scientific">Pseudomonas ekonensis</name>
    <dbReference type="NCBI Taxonomy" id="2842353"/>
    <lineage>
        <taxon>Bacteria</taxon>
        <taxon>Pseudomonadati</taxon>
        <taxon>Pseudomonadota</taxon>
        <taxon>Gammaproteobacteria</taxon>
        <taxon>Pseudomonadales</taxon>
        <taxon>Pseudomonadaceae</taxon>
        <taxon>Pseudomonas</taxon>
    </lineage>
</organism>
<dbReference type="Proteomes" id="UP000765224">
    <property type="component" value="Unassembled WGS sequence"/>
</dbReference>
<feature type="transmembrane region" description="Helical" evidence="1">
    <location>
        <begin position="249"/>
        <end position="267"/>
    </location>
</feature>
<dbReference type="InterPro" id="IPR043968">
    <property type="entry name" value="SGNH"/>
</dbReference>
<sequence length="669" mass="73393">MTVREAQVSTSSARISGIHARHIGYRPDIDGLRAVAVLSVLFFHAFPTMLRGGFVGVDVFFVISGYLISKVILTTLERETFSLADFYSRRIRRIFPALVLVLGFSLAFGWNTMLADDLAQLGKHVLGGATFVSNFVLWNEAGYFDKASELKPLLHLWSLGIEEQFYVVWPLLLWAAWRLRIPLLPLVVAVGVASFALNVAGVREHATATFYSPLSRGWELVVGALLACFASGARFRLPGALGGGHGASIGRTILSVVGLLLIVYAVFRIRDTLPFPGKWALIPVLGAALIIAAGPGAWVNRVLLGNRLMVSIGLISFPLYLWHWPLLTFARSAFPEGLAWPARLAVLAVSAVLATLTYLYIERPFRSGSGSGARVKVIGLCASMCVAGVLAGVMFKSGGFPSRYPEIIQRATEYDLDGYRASLRNRVCFMDLGQDASQFAPECVDGGDKPLWMLWGDSGAAAVYWGFRELSNRSSAFRLAQFTTSSCPPIVDFEGKNPDCKGNNRRAFEKVRELVPDTVILAGIWESYDKALLPATIRQIKDAGVRRVILLGPAPAWKDTPSRIAFNLWSNDPLHRVPSERLDYAKYGLSEGGQDNQTDAAEQYLRDVAQQTGAVYISVIQKMCNDEGCLMRESASSGDAFYLDIVHLTPRGSDFVVRSIARELGVEER</sequence>
<keyword evidence="1" id="KW-0812">Transmembrane</keyword>
<feature type="domain" description="Acyltransferase 3" evidence="2">
    <location>
        <begin position="28"/>
        <end position="357"/>
    </location>
</feature>
<dbReference type="GO" id="GO:0016746">
    <property type="term" value="F:acyltransferase activity"/>
    <property type="evidence" value="ECO:0007669"/>
    <property type="project" value="UniProtKB-KW"/>
</dbReference>
<keyword evidence="1" id="KW-1133">Transmembrane helix</keyword>
<feature type="transmembrane region" description="Helical" evidence="1">
    <location>
        <begin position="94"/>
        <end position="113"/>
    </location>
</feature>
<evidence type="ECO:0000313" key="4">
    <source>
        <dbReference type="EMBL" id="MBV4457373.1"/>
    </source>
</evidence>
<dbReference type="RefSeq" id="WP_217891109.1">
    <property type="nucleotide sequence ID" value="NZ_JAHSTS010000001.1"/>
</dbReference>
<name>A0ABS6PA77_9PSED</name>
<keyword evidence="4" id="KW-0808">Transferase</keyword>
<dbReference type="InterPro" id="IPR002656">
    <property type="entry name" value="Acyl_transf_3_dom"/>
</dbReference>
<feature type="transmembrane region" description="Helical" evidence="1">
    <location>
        <begin position="279"/>
        <end position="298"/>
    </location>
</feature>
<dbReference type="Pfam" id="PF01757">
    <property type="entry name" value="Acyl_transf_3"/>
    <property type="match status" value="1"/>
</dbReference>
<keyword evidence="5" id="KW-1185">Reference proteome</keyword>
<feature type="transmembrane region" description="Helical" evidence="1">
    <location>
        <begin position="156"/>
        <end position="177"/>
    </location>
</feature>